<keyword evidence="1" id="KW-0472">Membrane</keyword>
<dbReference type="Gene3D" id="3.40.250.10">
    <property type="entry name" value="Rhodanese-like domain"/>
    <property type="match status" value="1"/>
</dbReference>
<reference evidence="3 4" key="1">
    <citation type="journal article" date="2016" name="Nat. Commun.">
        <title>Thousands of microbial genomes shed light on interconnected biogeochemical processes in an aquifer system.</title>
        <authorList>
            <person name="Anantharaman K."/>
            <person name="Brown C.T."/>
            <person name="Hug L.A."/>
            <person name="Sharon I."/>
            <person name="Castelle C.J."/>
            <person name="Probst A.J."/>
            <person name="Thomas B.C."/>
            <person name="Singh A."/>
            <person name="Wilkins M.J."/>
            <person name="Karaoz U."/>
            <person name="Brodie E.L."/>
            <person name="Williams K.H."/>
            <person name="Hubbard S.S."/>
            <person name="Banfield J.F."/>
        </authorList>
    </citation>
    <scope>NUCLEOTIDE SEQUENCE [LARGE SCALE GENOMIC DNA]</scope>
</reference>
<dbReference type="CDD" id="cd00158">
    <property type="entry name" value="RHOD"/>
    <property type="match status" value="1"/>
</dbReference>
<dbReference type="PANTHER" id="PTHR43031">
    <property type="entry name" value="FAD-DEPENDENT OXIDOREDUCTASE"/>
    <property type="match status" value="1"/>
</dbReference>
<evidence type="ECO:0000313" key="4">
    <source>
        <dbReference type="Proteomes" id="UP000176631"/>
    </source>
</evidence>
<dbReference type="InterPro" id="IPR050229">
    <property type="entry name" value="GlpE_sulfurtransferase"/>
</dbReference>
<dbReference type="InterPro" id="IPR001763">
    <property type="entry name" value="Rhodanese-like_dom"/>
</dbReference>
<name>A0A1G1W560_9BACT</name>
<keyword evidence="1" id="KW-1133">Transmembrane helix</keyword>
<dbReference type="EMBL" id="MHCP01000032">
    <property type="protein sequence ID" value="OGY22809.1"/>
    <property type="molecule type" value="Genomic_DNA"/>
</dbReference>
<protein>
    <recommendedName>
        <fullName evidence="2">Rhodanese domain-containing protein</fullName>
    </recommendedName>
</protein>
<dbReference type="PROSITE" id="PS50206">
    <property type="entry name" value="RHODANESE_3"/>
    <property type="match status" value="1"/>
</dbReference>
<dbReference type="SMART" id="SM00450">
    <property type="entry name" value="RHOD"/>
    <property type="match status" value="1"/>
</dbReference>
<proteinExistence type="predicted"/>
<accession>A0A1G1W560</accession>
<sequence>MLPRLSEKILAWYQADKKRATIVSACVALVLIVLCVAAAASYRNLLNEQRKAQEVQDPTKPQTAVYKGKTIATPAYVLEITPEELKSLLDSKQKIIIAQIDSYADYLKGHISGSSFLSKDEISHGVTTFTQTNNVVLVSQDGKEAALAAKELITRYGYSRDKVKSLQGGIKAWEDKGYKIEK</sequence>
<comment type="caution">
    <text evidence="3">The sequence shown here is derived from an EMBL/GenBank/DDBJ whole genome shotgun (WGS) entry which is preliminary data.</text>
</comment>
<dbReference type="STRING" id="1802593.A2172_01575"/>
<dbReference type="SUPFAM" id="SSF52821">
    <property type="entry name" value="Rhodanese/Cell cycle control phosphatase"/>
    <property type="match status" value="1"/>
</dbReference>
<feature type="transmembrane region" description="Helical" evidence="1">
    <location>
        <begin position="20"/>
        <end position="42"/>
    </location>
</feature>
<dbReference type="PANTHER" id="PTHR43031:SF16">
    <property type="entry name" value="OXIDOREDUCTASE"/>
    <property type="match status" value="1"/>
</dbReference>
<dbReference type="InterPro" id="IPR036873">
    <property type="entry name" value="Rhodanese-like_dom_sf"/>
</dbReference>
<dbReference type="Pfam" id="PF00581">
    <property type="entry name" value="Rhodanese"/>
    <property type="match status" value="1"/>
</dbReference>
<feature type="domain" description="Rhodanese" evidence="2">
    <location>
        <begin position="91"/>
        <end position="182"/>
    </location>
</feature>
<evidence type="ECO:0000259" key="2">
    <source>
        <dbReference type="PROSITE" id="PS50206"/>
    </source>
</evidence>
<dbReference type="AlphaFoldDB" id="A0A1G1W560"/>
<evidence type="ECO:0000256" key="1">
    <source>
        <dbReference type="SAM" id="Phobius"/>
    </source>
</evidence>
<organism evidence="3 4">
    <name type="scientific">Candidatus Woykebacteria bacterium RBG_13_40_15</name>
    <dbReference type="NCBI Taxonomy" id="1802593"/>
    <lineage>
        <taxon>Bacteria</taxon>
        <taxon>Candidatus Woykeibacteriota</taxon>
    </lineage>
</organism>
<evidence type="ECO:0000313" key="3">
    <source>
        <dbReference type="EMBL" id="OGY22809.1"/>
    </source>
</evidence>
<dbReference type="Proteomes" id="UP000176631">
    <property type="component" value="Unassembled WGS sequence"/>
</dbReference>
<gene>
    <name evidence="3" type="ORF">A2172_01575</name>
</gene>
<keyword evidence="1" id="KW-0812">Transmembrane</keyword>